<accession>A0A4C1WPU9</accession>
<dbReference type="EMBL" id="BGZK01000601">
    <property type="protein sequence ID" value="GBP52359.1"/>
    <property type="molecule type" value="Genomic_DNA"/>
</dbReference>
<gene>
    <name evidence="1" type="ORF">EVAR_37746_1</name>
</gene>
<protein>
    <submittedName>
        <fullName evidence="1">Uncharacterized protein</fullName>
    </submittedName>
</protein>
<proteinExistence type="predicted"/>
<reference evidence="1 2" key="1">
    <citation type="journal article" date="2019" name="Commun. Biol.">
        <title>The bagworm genome reveals a unique fibroin gene that provides high tensile strength.</title>
        <authorList>
            <person name="Kono N."/>
            <person name="Nakamura H."/>
            <person name="Ohtoshi R."/>
            <person name="Tomita M."/>
            <person name="Numata K."/>
            <person name="Arakawa K."/>
        </authorList>
    </citation>
    <scope>NUCLEOTIDE SEQUENCE [LARGE SCALE GENOMIC DNA]</scope>
</reference>
<evidence type="ECO:0000313" key="1">
    <source>
        <dbReference type="EMBL" id="GBP52359.1"/>
    </source>
</evidence>
<sequence length="114" mass="12541">MDTRRLSTAGRVTSGSFRLKPLCIFLVPERFQIRLAHTSAAVVLTRSVTGTFFSQSCTKLTPALQSGNFDVKDKPRPSGPVTDKFNAVLDTVKQNQHIGSYDIAEKLGMDHETS</sequence>
<comment type="caution">
    <text evidence="1">The sequence shown here is derived from an EMBL/GenBank/DDBJ whole genome shotgun (WGS) entry which is preliminary data.</text>
</comment>
<dbReference type="OrthoDB" id="6924958at2759"/>
<dbReference type="Proteomes" id="UP000299102">
    <property type="component" value="Unassembled WGS sequence"/>
</dbReference>
<name>A0A4C1WPU9_EUMVA</name>
<evidence type="ECO:0000313" key="2">
    <source>
        <dbReference type="Proteomes" id="UP000299102"/>
    </source>
</evidence>
<dbReference type="AlphaFoldDB" id="A0A4C1WPU9"/>
<keyword evidence="2" id="KW-1185">Reference proteome</keyword>
<organism evidence="1 2">
    <name type="scientific">Eumeta variegata</name>
    <name type="common">Bagworm moth</name>
    <name type="synonym">Eumeta japonica</name>
    <dbReference type="NCBI Taxonomy" id="151549"/>
    <lineage>
        <taxon>Eukaryota</taxon>
        <taxon>Metazoa</taxon>
        <taxon>Ecdysozoa</taxon>
        <taxon>Arthropoda</taxon>
        <taxon>Hexapoda</taxon>
        <taxon>Insecta</taxon>
        <taxon>Pterygota</taxon>
        <taxon>Neoptera</taxon>
        <taxon>Endopterygota</taxon>
        <taxon>Lepidoptera</taxon>
        <taxon>Glossata</taxon>
        <taxon>Ditrysia</taxon>
        <taxon>Tineoidea</taxon>
        <taxon>Psychidae</taxon>
        <taxon>Oiketicinae</taxon>
        <taxon>Eumeta</taxon>
    </lineage>
</organism>